<comment type="caution">
    <text evidence="1">The sequence shown here is derived from an EMBL/GenBank/DDBJ whole genome shotgun (WGS) entry which is preliminary data.</text>
</comment>
<dbReference type="GeneID" id="301849365"/>
<gene>
    <name evidence="1" type="ORF">EDD35_1794</name>
</gene>
<accession>A0A3N2GTK6</accession>
<dbReference type="AlphaFoldDB" id="A0A3N2GTK6"/>
<sequence>MNQQLVLISMSAANALAVYPQLAPALFGREGSAVADHYAKQLARLFGKKG</sequence>
<dbReference type="Proteomes" id="UP000274843">
    <property type="component" value="Unassembled WGS sequence"/>
</dbReference>
<dbReference type="EMBL" id="RKHY01000001">
    <property type="protein sequence ID" value="ROS39489.1"/>
    <property type="molecule type" value="Genomic_DNA"/>
</dbReference>
<reference evidence="1 2" key="1">
    <citation type="submission" date="2018-11" db="EMBL/GenBank/DDBJ databases">
        <title>Sequencing the genomes of 1000 actinobacteria strains.</title>
        <authorList>
            <person name="Klenk H.-P."/>
        </authorList>
    </citation>
    <scope>NUCLEOTIDE SEQUENCE [LARGE SCALE GENOMIC DNA]</scope>
    <source>
        <strain evidence="1 2">DSM 44348</strain>
    </source>
</reference>
<dbReference type="RefSeq" id="WP_208722347.1">
    <property type="nucleotide sequence ID" value="NZ_RKHY01000001.1"/>
</dbReference>
<evidence type="ECO:0000313" key="2">
    <source>
        <dbReference type="Proteomes" id="UP000274843"/>
    </source>
</evidence>
<proteinExistence type="predicted"/>
<organism evidence="1 2">
    <name type="scientific">Amycolatopsis thermoflava</name>
    <dbReference type="NCBI Taxonomy" id="84480"/>
    <lineage>
        <taxon>Bacteria</taxon>
        <taxon>Bacillati</taxon>
        <taxon>Actinomycetota</taxon>
        <taxon>Actinomycetes</taxon>
        <taxon>Pseudonocardiales</taxon>
        <taxon>Pseudonocardiaceae</taxon>
        <taxon>Amycolatopsis</taxon>
        <taxon>Amycolatopsis methanolica group</taxon>
    </lineage>
</organism>
<keyword evidence="2" id="KW-1185">Reference proteome</keyword>
<protein>
    <submittedName>
        <fullName evidence="1">Uncharacterized protein</fullName>
    </submittedName>
</protein>
<name>A0A3N2GTK6_9PSEU</name>
<evidence type="ECO:0000313" key="1">
    <source>
        <dbReference type="EMBL" id="ROS39489.1"/>
    </source>
</evidence>